<reference evidence="1" key="1">
    <citation type="journal article" date="2022" name="Front. Genet.">
        <title>Chromosome-Scale Assembly of the Dendrobium nobile Genome Provides Insights Into the Molecular Mechanism of the Biosynthesis of the Medicinal Active Ingredient of Dendrobium.</title>
        <authorList>
            <person name="Xu Q."/>
            <person name="Niu S.-C."/>
            <person name="Li K.-L."/>
            <person name="Zheng P.-J."/>
            <person name="Zhang X.-J."/>
            <person name="Jia Y."/>
            <person name="Liu Y."/>
            <person name="Niu Y.-X."/>
            <person name="Yu L.-H."/>
            <person name="Chen D.-F."/>
            <person name="Zhang G.-Q."/>
        </authorList>
    </citation>
    <scope>NUCLEOTIDE SEQUENCE</scope>
    <source>
        <tissue evidence="1">Leaf</tissue>
    </source>
</reference>
<keyword evidence="2" id="KW-1185">Reference proteome</keyword>
<dbReference type="EMBL" id="JAGYWB010000003">
    <property type="protein sequence ID" value="KAI0526786.1"/>
    <property type="molecule type" value="Genomic_DNA"/>
</dbReference>
<organism evidence="1 2">
    <name type="scientific">Dendrobium nobile</name>
    <name type="common">Orchid</name>
    <dbReference type="NCBI Taxonomy" id="94219"/>
    <lineage>
        <taxon>Eukaryota</taxon>
        <taxon>Viridiplantae</taxon>
        <taxon>Streptophyta</taxon>
        <taxon>Embryophyta</taxon>
        <taxon>Tracheophyta</taxon>
        <taxon>Spermatophyta</taxon>
        <taxon>Magnoliopsida</taxon>
        <taxon>Liliopsida</taxon>
        <taxon>Asparagales</taxon>
        <taxon>Orchidaceae</taxon>
        <taxon>Epidendroideae</taxon>
        <taxon>Malaxideae</taxon>
        <taxon>Dendrobiinae</taxon>
        <taxon>Dendrobium</taxon>
    </lineage>
</organism>
<name>A0A8T3C6X1_DENNO</name>
<proteinExistence type="predicted"/>
<evidence type="ECO:0000313" key="1">
    <source>
        <dbReference type="EMBL" id="KAI0526786.1"/>
    </source>
</evidence>
<dbReference type="AlphaFoldDB" id="A0A8T3C6X1"/>
<evidence type="ECO:0000313" key="2">
    <source>
        <dbReference type="Proteomes" id="UP000829196"/>
    </source>
</evidence>
<sequence length="52" mass="5960">MVPRGACSITSGSNPKERKLWDSHLTLKKRNDWTMWGPTGLIPLLVSRDPRR</sequence>
<dbReference type="Proteomes" id="UP000829196">
    <property type="component" value="Unassembled WGS sequence"/>
</dbReference>
<comment type="caution">
    <text evidence="1">The sequence shown here is derived from an EMBL/GenBank/DDBJ whole genome shotgun (WGS) entry which is preliminary data.</text>
</comment>
<protein>
    <submittedName>
        <fullName evidence="1">Uncharacterized protein</fullName>
    </submittedName>
</protein>
<accession>A0A8T3C6X1</accession>
<gene>
    <name evidence="1" type="ORF">KFK09_002377</name>
</gene>